<proteinExistence type="predicted"/>
<dbReference type="Pfam" id="PF02518">
    <property type="entry name" value="HATPase_c"/>
    <property type="match status" value="1"/>
</dbReference>
<dbReference type="InterPro" id="IPR036890">
    <property type="entry name" value="HATPase_C_sf"/>
</dbReference>
<evidence type="ECO:0000313" key="8">
    <source>
        <dbReference type="EMBL" id="MFC7056924.1"/>
    </source>
</evidence>
<dbReference type="Gene3D" id="3.30.565.10">
    <property type="entry name" value="Histidine kinase-like ATPase, C-terminal domain"/>
    <property type="match status" value="1"/>
</dbReference>
<dbReference type="SMART" id="SM00387">
    <property type="entry name" value="HATPase_c"/>
    <property type="match status" value="1"/>
</dbReference>
<feature type="domain" description="Histidine kinase" evidence="7">
    <location>
        <begin position="17"/>
        <end position="226"/>
    </location>
</feature>
<dbReference type="EC" id="2.7.13.3" evidence="2"/>
<reference evidence="8 9" key="1">
    <citation type="journal article" date="2019" name="Int. J. Syst. Evol. Microbiol.">
        <title>The Global Catalogue of Microorganisms (GCM) 10K type strain sequencing project: providing services to taxonomists for standard genome sequencing and annotation.</title>
        <authorList>
            <consortium name="The Broad Institute Genomics Platform"/>
            <consortium name="The Broad Institute Genome Sequencing Center for Infectious Disease"/>
            <person name="Wu L."/>
            <person name="Ma J."/>
        </authorList>
    </citation>
    <scope>NUCLEOTIDE SEQUENCE [LARGE SCALE GENOMIC DNA]</scope>
    <source>
        <strain evidence="8 9">JCM 30072</strain>
    </source>
</reference>
<dbReference type="InterPro" id="IPR005467">
    <property type="entry name" value="His_kinase_dom"/>
</dbReference>
<evidence type="ECO:0000256" key="3">
    <source>
        <dbReference type="ARBA" id="ARBA00022679"/>
    </source>
</evidence>
<evidence type="ECO:0000256" key="2">
    <source>
        <dbReference type="ARBA" id="ARBA00012438"/>
    </source>
</evidence>
<evidence type="ECO:0000256" key="6">
    <source>
        <dbReference type="ARBA" id="ARBA00022840"/>
    </source>
</evidence>
<evidence type="ECO:0000313" key="9">
    <source>
        <dbReference type="Proteomes" id="UP001596445"/>
    </source>
</evidence>
<dbReference type="SUPFAM" id="SSF55874">
    <property type="entry name" value="ATPase domain of HSP90 chaperone/DNA topoisomerase II/histidine kinase"/>
    <property type="match status" value="1"/>
</dbReference>
<evidence type="ECO:0000256" key="1">
    <source>
        <dbReference type="ARBA" id="ARBA00000085"/>
    </source>
</evidence>
<dbReference type="InterPro" id="IPR004358">
    <property type="entry name" value="Sig_transdc_His_kin-like_C"/>
</dbReference>
<dbReference type="InterPro" id="IPR003594">
    <property type="entry name" value="HATPase_dom"/>
</dbReference>
<dbReference type="EMBL" id="JBHSZI010000001">
    <property type="protein sequence ID" value="MFC7056924.1"/>
    <property type="molecule type" value="Genomic_DNA"/>
</dbReference>
<keyword evidence="9" id="KW-1185">Reference proteome</keyword>
<dbReference type="CDD" id="cd00075">
    <property type="entry name" value="HATPase"/>
    <property type="match status" value="1"/>
</dbReference>
<dbReference type="Proteomes" id="UP001596445">
    <property type="component" value="Unassembled WGS sequence"/>
</dbReference>
<accession>A0ABD5VWV1</accession>
<sequence>MTELKAREQRLEVMNRVIRHNLRNDLNVVTGNISLLLSELESEQGRAHAKRAQSKIEDLLALSEKARIANRIVETTTDEQKHSKASISVVVESVVSDLRDEYPEATLRSDIEESVPVPEGPLEICLRELVTNAIVHDESQPEVSITAESSTTHDAMVEIDIADDGPGIPKVERQTLERGHETDLEHSSSLGLWLVHWVVTFLGGELQIVEAGEDGSTVRIRMPTGAE</sequence>
<protein>
    <recommendedName>
        <fullName evidence="2">histidine kinase</fullName>
        <ecNumber evidence="2">2.7.13.3</ecNumber>
    </recommendedName>
</protein>
<dbReference type="AlphaFoldDB" id="A0ABD5VWV1"/>
<dbReference type="InterPro" id="IPR036097">
    <property type="entry name" value="HisK_dim/P_sf"/>
</dbReference>
<dbReference type="RefSeq" id="WP_382186686.1">
    <property type="nucleotide sequence ID" value="NZ_JBHSZI010000001.1"/>
</dbReference>
<dbReference type="InterPro" id="IPR050980">
    <property type="entry name" value="2C_sensor_his_kinase"/>
</dbReference>
<keyword evidence="4" id="KW-0547">Nucleotide-binding</keyword>
<evidence type="ECO:0000256" key="5">
    <source>
        <dbReference type="ARBA" id="ARBA00022777"/>
    </source>
</evidence>
<keyword evidence="6" id="KW-0067">ATP-binding</keyword>
<name>A0ABD5VWV1_9EURY</name>
<dbReference type="GO" id="GO:0005524">
    <property type="term" value="F:ATP binding"/>
    <property type="evidence" value="ECO:0007669"/>
    <property type="project" value="UniProtKB-KW"/>
</dbReference>
<gene>
    <name evidence="8" type="ORF">ACFQQG_00450</name>
</gene>
<keyword evidence="5 8" id="KW-0418">Kinase</keyword>
<comment type="caution">
    <text evidence="8">The sequence shown here is derived from an EMBL/GenBank/DDBJ whole genome shotgun (WGS) entry which is preliminary data.</text>
</comment>
<evidence type="ECO:0000259" key="7">
    <source>
        <dbReference type="PROSITE" id="PS50109"/>
    </source>
</evidence>
<organism evidence="8 9">
    <name type="scientific">Halovenus salina</name>
    <dbReference type="NCBI Taxonomy" id="1510225"/>
    <lineage>
        <taxon>Archaea</taxon>
        <taxon>Methanobacteriati</taxon>
        <taxon>Methanobacteriota</taxon>
        <taxon>Stenosarchaea group</taxon>
        <taxon>Halobacteria</taxon>
        <taxon>Halobacteriales</taxon>
        <taxon>Haloarculaceae</taxon>
        <taxon>Halovenus</taxon>
    </lineage>
</organism>
<dbReference type="PROSITE" id="PS50109">
    <property type="entry name" value="HIS_KIN"/>
    <property type="match status" value="1"/>
</dbReference>
<comment type="catalytic activity">
    <reaction evidence="1">
        <text>ATP + protein L-histidine = ADP + protein N-phospho-L-histidine.</text>
        <dbReference type="EC" id="2.7.13.3"/>
    </reaction>
</comment>
<dbReference type="PANTHER" id="PTHR44936:SF10">
    <property type="entry name" value="SENSOR PROTEIN RSTB"/>
    <property type="match status" value="1"/>
</dbReference>
<dbReference type="GO" id="GO:0004673">
    <property type="term" value="F:protein histidine kinase activity"/>
    <property type="evidence" value="ECO:0007669"/>
    <property type="project" value="UniProtKB-EC"/>
</dbReference>
<dbReference type="SUPFAM" id="SSF47384">
    <property type="entry name" value="Homodimeric domain of signal transducing histidine kinase"/>
    <property type="match status" value="1"/>
</dbReference>
<keyword evidence="3" id="KW-0808">Transferase</keyword>
<dbReference type="PANTHER" id="PTHR44936">
    <property type="entry name" value="SENSOR PROTEIN CREC"/>
    <property type="match status" value="1"/>
</dbReference>
<evidence type="ECO:0000256" key="4">
    <source>
        <dbReference type="ARBA" id="ARBA00022741"/>
    </source>
</evidence>
<dbReference type="PRINTS" id="PR00344">
    <property type="entry name" value="BCTRLSENSOR"/>
</dbReference>